<dbReference type="KEGG" id="pvac:HC248_00324"/>
<dbReference type="InterPro" id="IPR002934">
    <property type="entry name" value="Polymerase_NTP_transf_dom"/>
</dbReference>
<evidence type="ECO:0000259" key="1">
    <source>
        <dbReference type="Pfam" id="PF01909"/>
    </source>
</evidence>
<feature type="domain" description="Polymerase nucleotidyl transferase" evidence="1">
    <location>
        <begin position="102"/>
        <end position="171"/>
    </location>
</feature>
<dbReference type="InterPro" id="IPR036388">
    <property type="entry name" value="WH-like_DNA-bd_sf"/>
</dbReference>
<dbReference type="SUPFAM" id="SSF46785">
    <property type="entry name" value="Winged helix' DNA-binding domain"/>
    <property type="match status" value="1"/>
</dbReference>
<dbReference type="PANTHER" id="PTHR33933">
    <property type="entry name" value="NUCLEOTIDYLTRANSFERASE"/>
    <property type="match status" value="1"/>
</dbReference>
<dbReference type="GO" id="GO:0006355">
    <property type="term" value="P:regulation of DNA-templated transcription"/>
    <property type="evidence" value="ECO:0007669"/>
    <property type="project" value="UniProtKB-ARBA"/>
</dbReference>
<evidence type="ECO:0000313" key="3">
    <source>
        <dbReference type="Proteomes" id="UP000502041"/>
    </source>
</evidence>
<dbReference type="Proteomes" id="UP000502041">
    <property type="component" value="Chromosome"/>
</dbReference>
<dbReference type="InterPro" id="IPR011991">
    <property type="entry name" value="ArsR-like_HTH"/>
</dbReference>
<gene>
    <name evidence="2" type="ORF">HC248_00324</name>
</gene>
<organism evidence="2 3">
    <name type="scientific">Polaromonas vacuolata</name>
    <dbReference type="NCBI Taxonomy" id="37448"/>
    <lineage>
        <taxon>Bacteria</taxon>
        <taxon>Pseudomonadati</taxon>
        <taxon>Pseudomonadota</taxon>
        <taxon>Betaproteobacteria</taxon>
        <taxon>Burkholderiales</taxon>
        <taxon>Comamonadaceae</taxon>
        <taxon>Polaromonas</taxon>
    </lineage>
</organism>
<dbReference type="Gene3D" id="3.30.460.10">
    <property type="entry name" value="Beta Polymerase, domain 2"/>
    <property type="match status" value="1"/>
</dbReference>
<reference evidence="2 3" key="1">
    <citation type="submission" date="2020-04" db="EMBL/GenBank/DDBJ databases">
        <title>Complete genome of a Psychrophilic, Marine, Gas Vacuolate Bacterium Polaromonas vacuolata KCTC 22033T.</title>
        <authorList>
            <person name="Hwang K."/>
            <person name="Kim K.M."/>
        </authorList>
    </citation>
    <scope>NUCLEOTIDE SEQUENCE [LARGE SCALE GENOMIC DNA]</scope>
    <source>
        <strain evidence="2 3">KCTC 22033</strain>
    </source>
</reference>
<dbReference type="InterPro" id="IPR052548">
    <property type="entry name" value="Type_VII_TA_antitoxin"/>
</dbReference>
<evidence type="ECO:0000313" key="2">
    <source>
        <dbReference type="EMBL" id="QJC55061.1"/>
    </source>
</evidence>
<dbReference type="InterPro" id="IPR043519">
    <property type="entry name" value="NT_sf"/>
</dbReference>
<dbReference type="InterPro" id="IPR036390">
    <property type="entry name" value="WH_DNA-bd_sf"/>
</dbReference>
<keyword evidence="3" id="KW-1185">Reference proteome</keyword>
<dbReference type="RefSeq" id="WP_168920978.1">
    <property type="nucleotide sequence ID" value="NZ_CP051461.1"/>
</dbReference>
<dbReference type="GO" id="GO:0016779">
    <property type="term" value="F:nucleotidyltransferase activity"/>
    <property type="evidence" value="ECO:0007669"/>
    <property type="project" value="InterPro"/>
</dbReference>
<sequence length="206" mass="22418">MTEPLSTPRKSLLDALFGKTKKTLITTLFAHPEVSWHLRGLARASGTSPTMISKEVKVLSEAGLILDEKDGNRRRIKANPDCPIFDELRMIAKKTAGLAELVKDALASISGVQFAFIFGSLARGDERGDSDVDVCVVGSALNREVNLAMASIEESVARSVNPIVYSVEELRKKVESENHFVAKLMASKKIFLIGDDDAFGKSVGRL</sequence>
<dbReference type="AlphaFoldDB" id="A0A6H2H5B2"/>
<dbReference type="EMBL" id="CP051461">
    <property type="protein sequence ID" value="QJC55061.1"/>
    <property type="molecule type" value="Genomic_DNA"/>
</dbReference>
<dbReference type="SUPFAM" id="SSF81301">
    <property type="entry name" value="Nucleotidyltransferase"/>
    <property type="match status" value="1"/>
</dbReference>
<name>A0A6H2H5B2_9BURK</name>
<proteinExistence type="predicted"/>
<dbReference type="CDD" id="cd00090">
    <property type="entry name" value="HTH_ARSR"/>
    <property type="match status" value="1"/>
</dbReference>
<dbReference type="PANTHER" id="PTHR33933:SF1">
    <property type="entry name" value="PROTEIN ADENYLYLTRANSFERASE MNTA-RELATED"/>
    <property type="match status" value="1"/>
</dbReference>
<dbReference type="Pfam" id="PF01909">
    <property type="entry name" value="NTP_transf_2"/>
    <property type="match status" value="1"/>
</dbReference>
<dbReference type="Gene3D" id="1.10.10.10">
    <property type="entry name" value="Winged helix-like DNA-binding domain superfamily/Winged helix DNA-binding domain"/>
    <property type="match status" value="1"/>
</dbReference>
<protein>
    <recommendedName>
        <fullName evidence="1">Polymerase nucleotidyl transferase domain-containing protein</fullName>
    </recommendedName>
</protein>
<accession>A0A6H2H5B2</accession>
<dbReference type="CDD" id="cd05403">
    <property type="entry name" value="NT_KNTase_like"/>
    <property type="match status" value="1"/>
</dbReference>